<dbReference type="PANTHER" id="PTHR22595">
    <property type="entry name" value="CHITINASE-RELATED"/>
    <property type="match status" value="1"/>
</dbReference>
<evidence type="ECO:0000256" key="1">
    <source>
        <dbReference type="ARBA" id="ARBA00022821"/>
    </source>
</evidence>
<dbReference type="OrthoDB" id="5985073at2759"/>
<proteinExistence type="predicted"/>
<keyword evidence="2" id="KW-1015">Disulfide bond</keyword>
<feature type="compositionally biased region" description="Polar residues" evidence="3">
    <location>
        <begin position="29"/>
        <end position="42"/>
    </location>
</feature>
<dbReference type="OMA" id="GELECKN"/>
<evidence type="ECO:0000313" key="6">
    <source>
        <dbReference type="Proteomes" id="UP000003163"/>
    </source>
</evidence>
<feature type="compositionally biased region" description="Basic and acidic residues" evidence="3">
    <location>
        <begin position="281"/>
        <end position="300"/>
    </location>
</feature>
<feature type="domain" description="Glycoside hydrolase family 19 catalytic" evidence="4">
    <location>
        <begin position="360"/>
        <end position="443"/>
    </location>
</feature>
<reference evidence="6" key="2">
    <citation type="submission" date="2015-07" db="EMBL/GenBank/DDBJ databases">
        <title>Contrasting host-pathogen interactions and genome evolution in two generalist and specialist microsporidian pathogens of mosquitoes.</title>
        <authorList>
            <consortium name="The Broad Institute Genomics Platform"/>
            <consortium name="The Broad Institute Genome Sequencing Center for Infectious Disease"/>
            <person name="Cuomo C.A."/>
            <person name="Sanscrainte N.D."/>
            <person name="Goldberg J.M."/>
            <person name="Heiman D."/>
            <person name="Young S."/>
            <person name="Zeng Q."/>
            <person name="Becnel J.J."/>
            <person name="Birren B.W."/>
        </authorList>
    </citation>
    <scope>NUCLEOTIDE SEQUENCE [LARGE SCALE GENOMIC DNA]</scope>
    <source>
        <strain evidence="6">USNM 41457</strain>
    </source>
</reference>
<dbReference type="HOGENOM" id="CLU_542932_0_0_1"/>
<dbReference type="AlphaFoldDB" id="J9DMW9"/>
<comment type="caution">
    <text evidence="5">The sequence shown here is derived from an EMBL/GenBank/DDBJ whole genome shotgun (WGS) entry which is preliminary data.</text>
</comment>
<dbReference type="GO" id="GO:0016998">
    <property type="term" value="P:cell wall macromolecule catabolic process"/>
    <property type="evidence" value="ECO:0007669"/>
    <property type="project" value="InterPro"/>
</dbReference>
<dbReference type="VEuPathDB" id="MicrosporidiaDB:EDEG_02924"/>
<dbReference type="InterPro" id="IPR000726">
    <property type="entry name" value="Glyco_hydro_19_cat"/>
</dbReference>
<dbReference type="GO" id="GO:0006952">
    <property type="term" value="P:defense response"/>
    <property type="evidence" value="ECO:0007669"/>
    <property type="project" value="UniProtKB-KW"/>
</dbReference>
<feature type="region of interest" description="Disordered" evidence="3">
    <location>
        <begin position="29"/>
        <end position="309"/>
    </location>
</feature>
<keyword evidence="1" id="KW-0611">Plant defense</keyword>
<evidence type="ECO:0000259" key="4">
    <source>
        <dbReference type="Pfam" id="PF00182"/>
    </source>
</evidence>
<feature type="compositionally biased region" description="Low complexity" evidence="3">
    <location>
        <begin position="188"/>
        <end position="208"/>
    </location>
</feature>
<accession>J9DMW9</accession>
<dbReference type="InterPro" id="IPR023346">
    <property type="entry name" value="Lysozyme-like_dom_sf"/>
</dbReference>
<name>J9DMW9_EDHAE</name>
<feature type="compositionally biased region" description="Polar residues" evidence="3">
    <location>
        <begin position="97"/>
        <end position="126"/>
    </location>
</feature>
<feature type="compositionally biased region" description="Basic and acidic residues" evidence="3">
    <location>
        <begin position="238"/>
        <end position="272"/>
    </location>
</feature>
<evidence type="ECO:0000313" key="5">
    <source>
        <dbReference type="EMBL" id="EJW02692.1"/>
    </source>
</evidence>
<feature type="compositionally biased region" description="Basic and acidic residues" evidence="3">
    <location>
        <begin position="174"/>
        <end position="187"/>
    </location>
</feature>
<dbReference type="Proteomes" id="UP000003163">
    <property type="component" value="Unassembled WGS sequence"/>
</dbReference>
<feature type="compositionally biased region" description="Low complexity" evidence="3">
    <location>
        <begin position="129"/>
        <end position="155"/>
    </location>
</feature>
<dbReference type="InParanoid" id="J9DMW9"/>
<dbReference type="SUPFAM" id="SSF53955">
    <property type="entry name" value="Lysozyme-like"/>
    <property type="match status" value="1"/>
</dbReference>
<feature type="compositionally biased region" description="Polar residues" evidence="3">
    <location>
        <begin position="156"/>
        <end position="173"/>
    </location>
</feature>
<dbReference type="GO" id="GO:0006032">
    <property type="term" value="P:chitin catabolic process"/>
    <property type="evidence" value="ECO:0007669"/>
    <property type="project" value="InterPro"/>
</dbReference>
<evidence type="ECO:0000256" key="2">
    <source>
        <dbReference type="ARBA" id="ARBA00023157"/>
    </source>
</evidence>
<reference evidence="5 6" key="1">
    <citation type="submission" date="2011-08" db="EMBL/GenBank/DDBJ databases">
        <authorList>
            <person name="Liu Z.J."/>
            <person name="Shi F.L."/>
            <person name="Lu J.Q."/>
            <person name="Li M."/>
            <person name="Wang Z.L."/>
        </authorList>
    </citation>
    <scope>NUCLEOTIDE SEQUENCE [LARGE SCALE GENOMIC DNA]</scope>
    <source>
        <strain evidence="5 6">USNM 41457</strain>
    </source>
</reference>
<organism evidence="5 6">
    <name type="scientific">Edhazardia aedis (strain USNM 41457)</name>
    <name type="common">Microsporidian parasite</name>
    <dbReference type="NCBI Taxonomy" id="1003232"/>
    <lineage>
        <taxon>Eukaryota</taxon>
        <taxon>Fungi</taxon>
        <taxon>Fungi incertae sedis</taxon>
        <taxon>Microsporidia</taxon>
        <taxon>Edhazardia</taxon>
    </lineage>
</organism>
<dbReference type="Gene3D" id="1.10.530.10">
    <property type="match status" value="1"/>
</dbReference>
<evidence type="ECO:0000256" key="3">
    <source>
        <dbReference type="SAM" id="MobiDB-lite"/>
    </source>
</evidence>
<protein>
    <recommendedName>
        <fullName evidence="4">Glycoside hydrolase family 19 catalytic domain-containing protein</fullName>
    </recommendedName>
</protein>
<dbReference type="EMBL" id="AFBI03000060">
    <property type="protein sequence ID" value="EJW02692.1"/>
    <property type="molecule type" value="Genomic_DNA"/>
</dbReference>
<gene>
    <name evidence="5" type="ORF">EDEG_02924</name>
</gene>
<dbReference type="Pfam" id="PF00182">
    <property type="entry name" value="Glyco_hydro_19"/>
    <property type="match status" value="1"/>
</dbReference>
<dbReference type="CDD" id="cd00325">
    <property type="entry name" value="chitinase_GH19"/>
    <property type="match status" value="1"/>
</dbReference>
<feature type="compositionally biased region" description="Polar residues" evidence="3">
    <location>
        <begin position="209"/>
        <end position="219"/>
    </location>
</feature>
<sequence length="502" mass="55183">MPAHMPIRPGAQYDEKILDMIPGFNKNGASISQNTSKNSGDNQFDRLGFNQGSNYSGNNNNYGNSGNYGNSKQEGPQISNGMIYDNNSNNINGNNMFKNSGPNAISTGPNSNIYNDKENQGQNKITNFGKESSPSIGSNSGNNIKFNNDNIPNKNQLPSNNISNTPQQQNNYNRDIKQNDFNPKDDINISNKNNNINNNMNNVKVDNNTQFNNANMSKNINHEPTQHIQPSKPNQEIKPPENKLPENKQHDETKTLEENKPLSEPSKPDKNIDQQNQTQEQKPEDTKKDETKQDEDKKQTPESGPGKVGLTVDLLASAIYASGFSPPDNDTLQKIVDAINKEMESLNEAAMFIAQCIHESGGFNLVEEIKCKDNPDACVGEYNSPLGVPGQSYHGRGYIQLSWPENYLKAGEGIGMGDELLKNPGLVASNPDIAIKTAIWFWKEIVRVAEGVKDNHFGATTKAINGPLECGTGSETPAKRYGIYKKVAEVLSITDLADESGC</sequence>
<dbReference type="GO" id="GO:0004568">
    <property type="term" value="F:chitinase activity"/>
    <property type="evidence" value="ECO:0007669"/>
    <property type="project" value="InterPro"/>
</dbReference>
<feature type="compositionally biased region" description="Low complexity" evidence="3">
    <location>
        <begin position="52"/>
        <end position="71"/>
    </location>
</feature>
<dbReference type="PANTHER" id="PTHR22595:SF79">
    <property type="entry name" value="CHITINASE 12"/>
    <property type="match status" value="1"/>
</dbReference>
<feature type="compositionally biased region" description="Low complexity" evidence="3">
    <location>
        <begin position="79"/>
        <end position="96"/>
    </location>
</feature>
<keyword evidence="6" id="KW-1185">Reference proteome</keyword>